<organism evidence="1 2">
    <name type="scientific">Sphingobacterium corticibacter</name>
    <dbReference type="NCBI Taxonomy" id="2171749"/>
    <lineage>
        <taxon>Bacteria</taxon>
        <taxon>Pseudomonadati</taxon>
        <taxon>Bacteroidota</taxon>
        <taxon>Sphingobacteriia</taxon>
        <taxon>Sphingobacteriales</taxon>
        <taxon>Sphingobacteriaceae</taxon>
        <taxon>Sphingobacterium</taxon>
    </lineage>
</organism>
<dbReference type="Proteomes" id="UP000245627">
    <property type="component" value="Unassembled WGS sequence"/>
</dbReference>
<proteinExistence type="predicted"/>
<protein>
    <submittedName>
        <fullName evidence="1">2-dehydro-3-deoxyphosphooctonate aldolase</fullName>
    </submittedName>
</protein>
<dbReference type="AlphaFoldDB" id="A0A2T8HEY4"/>
<comment type="caution">
    <text evidence="1">The sequence shown here is derived from an EMBL/GenBank/DDBJ whole genome shotgun (WGS) entry which is preliminary data.</text>
</comment>
<gene>
    <name evidence="1" type="ORF">DC487_15985</name>
</gene>
<dbReference type="OrthoDB" id="5522619at2"/>
<accession>A0A2T8HEY4</accession>
<dbReference type="EMBL" id="QDKG01000008">
    <property type="protein sequence ID" value="PVH23950.1"/>
    <property type="molecule type" value="Genomic_DNA"/>
</dbReference>
<keyword evidence="2" id="KW-1185">Reference proteome</keyword>
<evidence type="ECO:0000313" key="1">
    <source>
        <dbReference type="EMBL" id="PVH23950.1"/>
    </source>
</evidence>
<name>A0A2T8HEY4_9SPHI</name>
<reference evidence="1 2" key="1">
    <citation type="submission" date="2018-04" db="EMBL/GenBank/DDBJ databases">
        <title>Sphingobacterium cortibacter sp. nov.</title>
        <authorList>
            <person name="Li Y."/>
        </authorList>
    </citation>
    <scope>NUCLEOTIDE SEQUENCE [LARGE SCALE GENOMIC DNA]</scope>
    <source>
        <strain evidence="1 2">2c-3</strain>
    </source>
</reference>
<evidence type="ECO:0000313" key="2">
    <source>
        <dbReference type="Proteomes" id="UP000245627"/>
    </source>
</evidence>
<sequence length="154" mass="16990">MKKVLFVVASLCMFSCSTKKQVTQQETYETPQEVIKVSLKDDNTFVLHEISSDATYGLSEKNPIQVGGVSTNEGPKNERRFLNALAGPNGEKVTYHRAGSCCAIKSKNDPLGTGRVMLDNYRVTWEGSKDTTSIYINMYDAGPLKAPKGFTIKD</sequence>
<dbReference type="RefSeq" id="WP_116776987.1">
    <property type="nucleotide sequence ID" value="NZ_QDKG01000008.1"/>
</dbReference>